<organism evidence="1 2">
    <name type="scientific">Novosphingobium fluoreni</name>
    <dbReference type="NCBI Taxonomy" id="1391222"/>
    <lineage>
        <taxon>Bacteria</taxon>
        <taxon>Pseudomonadati</taxon>
        <taxon>Pseudomonadota</taxon>
        <taxon>Alphaproteobacteria</taxon>
        <taxon>Sphingomonadales</taxon>
        <taxon>Sphingomonadaceae</taxon>
        <taxon>Novosphingobium</taxon>
    </lineage>
</organism>
<dbReference type="AlphaFoldDB" id="A0A7W6C150"/>
<proteinExistence type="predicted"/>
<dbReference type="EMBL" id="JACIDY010000010">
    <property type="protein sequence ID" value="MBB3941554.1"/>
    <property type="molecule type" value="Genomic_DNA"/>
</dbReference>
<accession>A0A7W6C150</accession>
<dbReference type="Proteomes" id="UP000561459">
    <property type="component" value="Unassembled WGS sequence"/>
</dbReference>
<reference evidence="1 2" key="1">
    <citation type="submission" date="2020-08" db="EMBL/GenBank/DDBJ databases">
        <title>Genomic Encyclopedia of Type Strains, Phase IV (KMG-IV): sequencing the most valuable type-strain genomes for metagenomic binning, comparative biology and taxonomic classification.</title>
        <authorList>
            <person name="Goeker M."/>
        </authorList>
    </citation>
    <scope>NUCLEOTIDE SEQUENCE [LARGE SCALE GENOMIC DNA]</scope>
    <source>
        <strain evidence="1 2">DSM 27568</strain>
    </source>
</reference>
<gene>
    <name evidence="1" type="ORF">GGR39_003234</name>
</gene>
<evidence type="ECO:0000313" key="2">
    <source>
        <dbReference type="Proteomes" id="UP000561459"/>
    </source>
</evidence>
<evidence type="ECO:0000313" key="1">
    <source>
        <dbReference type="EMBL" id="MBB3941554.1"/>
    </source>
</evidence>
<name>A0A7W6C150_9SPHN</name>
<dbReference type="RefSeq" id="WP_221226184.1">
    <property type="nucleotide sequence ID" value="NZ_JACIDY010000010.1"/>
</dbReference>
<sequence length="212" mass="23321">MDHEHRMAAAKLIDGQLAGRIIRNLGQIEADFFHSAWPLSERLMHEAFLAISQVAQAPWECSEVEWSTRIVCPEWKMTKGVGTGDMRLELGELSADPDGYEHSWLAAALKAAPTQLCIAVKFRRGLQDFAEGLLQDEKAIAGLKKAGFKRDDDQGVLYVPFDIPAEIMAAGFEQNDLSKAIQPIGKAAALALAAKPELDKLLEQVRAAAKRK</sequence>
<comment type="caution">
    <text evidence="1">The sequence shown here is derived from an EMBL/GenBank/DDBJ whole genome shotgun (WGS) entry which is preliminary data.</text>
</comment>
<protein>
    <submittedName>
        <fullName evidence="1">Uncharacterized protein</fullName>
    </submittedName>
</protein>
<keyword evidence="2" id="KW-1185">Reference proteome</keyword>